<protein>
    <submittedName>
        <fullName evidence="2">Uncharacterized protein</fullName>
    </submittedName>
</protein>
<feature type="region of interest" description="Disordered" evidence="1">
    <location>
        <begin position="148"/>
        <end position="212"/>
    </location>
</feature>
<evidence type="ECO:0000313" key="3">
    <source>
        <dbReference type="Proteomes" id="UP001590951"/>
    </source>
</evidence>
<accession>A0ABR4AZS7</accession>
<dbReference type="EMBL" id="JBHFEH010000038">
    <property type="protein sequence ID" value="KAL2051148.1"/>
    <property type="molecule type" value="Genomic_DNA"/>
</dbReference>
<keyword evidence="3" id="KW-1185">Reference proteome</keyword>
<comment type="caution">
    <text evidence="2">The sequence shown here is derived from an EMBL/GenBank/DDBJ whole genome shotgun (WGS) entry which is preliminary data.</text>
</comment>
<sequence>MNASPLNIVQVSTACQSLENFFLYIFSIPPFTRQFHGQLGTGQAALALKELGKRLNSLDTISALLPSAMRVFGQTIALGSTWGIEDWDTSAIPKITFSNWWLDGVERRRNRARDWHYWGGFRSRQDAIYVYTLDYRKALEKEKAWGNKDFEDQGSHNNGSTAKDDKGGHSWLDYDFGNTGPDNRLFKGEEFEDGQSDDRISSDDTSGNNGFK</sequence>
<name>A0ABR4AZS7_9LECA</name>
<proteinExistence type="predicted"/>
<reference evidence="2 3" key="1">
    <citation type="submission" date="2024-09" db="EMBL/GenBank/DDBJ databases">
        <title>Rethinking Asexuality: The Enigmatic Case of Functional Sexual Genes in Lepraria (Stereocaulaceae).</title>
        <authorList>
            <person name="Doellman M."/>
            <person name="Sun Y."/>
            <person name="Barcenas-Pena A."/>
            <person name="Lumbsch H.T."/>
            <person name="Grewe F."/>
        </authorList>
    </citation>
    <scope>NUCLEOTIDE SEQUENCE [LARGE SCALE GENOMIC DNA]</scope>
    <source>
        <strain evidence="2 3">Grewe 0041</strain>
    </source>
</reference>
<evidence type="ECO:0000313" key="2">
    <source>
        <dbReference type="EMBL" id="KAL2051148.1"/>
    </source>
</evidence>
<dbReference type="Proteomes" id="UP001590951">
    <property type="component" value="Unassembled WGS sequence"/>
</dbReference>
<evidence type="ECO:0000256" key="1">
    <source>
        <dbReference type="SAM" id="MobiDB-lite"/>
    </source>
</evidence>
<organism evidence="2 3">
    <name type="scientific">Lepraria finkii</name>
    <dbReference type="NCBI Taxonomy" id="1340010"/>
    <lineage>
        <taxon>Eukaryota</taxon>
        <taxon>Fungi</taxon>
        <taxon>Dikarya</taxon>
        <taxon>Ascomycota</taxon>
        <taxon>Pezizomycotina</taxon>
        <taxon>Lecanoromycetes</taxon>
        <taxon>OSLEUM clade</taxon>
        <taxon>Lecanoromycetidae</taxon>
        <taxon>Lecanorales</taxon>
        <taxon>Lecanorineae</taxon>
        <taxon>Stereocaulaceae</taxon>
        <taxon>Lepraria</taxon>
    </lineage>
</organism>
<feature type="compositionally biased region" description="Polar residues" evidence="1">
    <location>
        <begin position="203"/>
        <end position="212"/>
    </location>
</feature>
<gene>
    <name evidence="2" type="ORF">ABVK25_008577</name>
</gene>